<dbReference type="InterPro" id="IPR049492">
    <property type="entry name" value="BD-FAE-like_dom"/>
</dbReference>
<keyword evidence="4" id="KW-1185">Reference proteome</keyword>
<evidence type="ECO:0000256" key="1">
    <source>
        <dbReference type="ARBA" id="ARBA00022801"/>
    </source>
</evidence>
<dbReference type="InterPro" id="IPR029058">
    <property type="entry name" value="AB_hydrolase_fold"/>
</dbReference>
<keyword evidence="1 3" id="KW-0378">Hydrolase</keyword>
<evidence type="ECO:0000259" key="2">
    <source>
        <dbReference type="Pfam" id="PF20434"/>
    </source>
</evidence>
<dbReference type="PANTHER" id="PTHR48081">
    <property type="entry name" value="AB HYDROLASE SUPERFAMILY PROTEIN C4A8.06C"/>
    <property type="match status" value="1"/>
</dbReference>
<dbReference type="PANTHER" id="PTHR48081:SF33">
    <property type="entry name" value="KYNURENINE FORMAMIDASE"/>
    <property type="match status" value="1"/>
</dbReference>
<dbReference type="Pfam" id="PF20434">
    <property type="entry name" value="BD-FAE"/>
    <property type="match status" value="1"/>
</dbReference>
<organism evidence="3 4">
    <name type="scientific">Paracoccus aestuariivivens</name>
    <dbReference type="NCBI Taxonomy" id="1820333"/>
    <lineage>
        <taxon>Bacteria</taxon>
        <taxon>Pseudomonadati</taxon>
        <taxon>Pseudomonadota</taxon>
        <taxon>Alphaproteobacteria</taxon>
        <taxon>Rhodobacterales</taxon>
        <taxon>Paracoccaceae</taxon>
        <taxon>Paracoccus</taxon>
    </lineage>
</organism>
<protein>
    <submittedName>
        <fullName evidence="3">Alpha/beta fold hydrolase</fullName>
    </submittedName>
</protein>
<evidence type="ECO:0000313" key="3">
    <source>
        <dbReference type="EMBL" id="MTH76806.1"/>
    </source>
</evidence>
<proteinExistence type="predicted"/>
<dbReference type="AlphaFoldDB" id="A0A6L6J5J0"/>
<feature type="domain" description="BD-FAE-like" evidence="2">
    <location>
        <begin position="60"/>
        <end position="179"/>
    </location>
</feature>
<dbReference type="EMBL" id="WMIE01000001">
    <property type="protein sequence ID" value="MTH76806.1"/>
    <property type="molecule type" value="Genomic_DNA"/>
</dbReference>
<dbReference type="SUPFAM" id="SSF53474">
    <property type="entry name" value="alpha/beta-Hydrolases"/>
    <property type="match status" value="1"/>
</dbReference>
<evidence type="ECO:0000313" key="4">
    <source>
        <dbReference type="Proteomes" id="UP000478183"/>
    </source>
</evidence>
<comment type="caution">
    <text evidence="3">The sequence shown here is derived from an EMBL/GenBank/DDBJ whole genome shotgun (WGS) entry which is preliminary data.</text>
</comment>
<dbReference type="RefSeq" id="WP_155094148.1">
    <property type="nucleotide sequence ID" value="NZ_WMIE01000001.1"/>
</dbReference>
<reference evidence="3 4" key="1">
    <citation type="submission" date="2019-11" db="EMBL/GenBank/DDBJ databases">
        <authorList>
            <person name="Dong K."/>
        </authorList>
    </citation>
    <scope>NUCLEOTIDE SEQUENCE [LARGE SCALE GENOMIC DNA]</scope>
    <source>
        <strain evidence="3 4">NBRC 111993</strain>
    </source>
</reference>
<dbReference type="Gene3D" id="3.40.50.1820">
    <property type="entry name" value="alpha/beta hydrolase"/>
    <property type="match status" value="1"/>
</dbReference>
<dbReference type="OrthoDB" id="9771666at2"/>
<accession>A0A6L6J5J0</accession>
<sequence>MLHAVTDWDLAYNNTANIPDGGSWPARWVEPAEAFRNRLQAAGRARLGLSYGPKPRNLYDLFLPEGASKGLVVYVHGGFWMGLDRSYWSHLAAGPLAHGFAVAMPQYTLCPESRISGITREIGAAITAAAGQVAGAVVLVGHSAGGHLVSRMACQDSPLDLDLRSRLAHIVSISGLHDLRPLCQTFRCEPLGLIGDEVVNESPALQSPLDGTRLTCWVGAMETSEFRRQSSLLANIWCGLGASTALVEEADRHHYNVIDGLAEPDHPLVRCLIA</sequence>
<gene>
    <name evidence="3" type="ORF">GL286_03585</name>
</gene>
<dbReference type="GO" id="GO:0016787">
    <property type="term" value="F:hydrolase activity"/>
    <property type="evidence" value="ECO:0007669"/>
    <property type="project" value="UniProtKB-KW"/>
</dbReference>
<name>A0A6L6J5J0_9RHOB</name>
<dbReference type="Proteomes" id="UP000478183">
    <property type="component" value="Unassembled WGS sequence"/>
</dbReference>
<dbReference type="InterPro" id="IPR050300">
    <property type="entry name" value="GDXG_lipolytic_enzyme"/>
</dbReference>